<evidence type="ECO:0000313" key="3">
    <source>
        <dbReference type="Proteomes" id="UP000095390"/>
    </source>
</evidence>
<evidence type="ECO:0000313" key="4">
    <source>
        <dbReference type="Proteomes" id="UP000217549"/>
    </source>
</evidence>
<dbReference type="EMBL" id="CYYC01000025">
    <property type="protein sequence ID" value="CUN07861.1"/>
    <property type="molecule type" value="Genomic_DNA"/>
</dbReference>
<protein>
    <submittedName>
        <fullName evidence="1">Uncharacterized protein</fullName>
    </submittedName>
</protein>
<sequence>MKEIDKIRIRQWNQDNPYIQMKNLENAQPGYRVHTVNDDHHLYELPLETQNIILDWVFWNFYPAQKIYPHLTSDDLKEVLYKRTQIHLYNNQFKEAMLINGFWPRDPSELNWVFHIQASSPAIRTQADGYPGIPIIGRQELNEYRKKSCARR</sequence>
<evidence type="ECO:0000313" key="1">
    <source>
        <dbReference type="EMBL" id="CUN07861.1"/>
    </source>
</evidence>
<gene>
    <name evidence="2" type="ORF">EHLA_1551</name>
    <name evidence="1" type="ORF">ERS852578_02049</name>
</gene>
<reference evidence="1 3" key="1">
    <citation type="submission" date="2015-09" db="EMBL/GenBank/DDBJ databases">
        <authorList>
            <consortium name="Pathogen Informatics"/>
        </authorList>
    </citation>
    <scope>NUCLEOTIDE SEQUENCE [LARGE SCALE GENOMIC DNA]</scope>
    <source>
        <strain evidence="1 3">2789STDY5834966</strain>
    </source>
</reference>
<dbReference type="KEGG" id="ehl:EHLA_1551"/>
<reference evidence="4" key="3">
    <citation type="submission" date="2017-09" db="EMBL/GenBank/DDBJ databases">
        <authorList>
            <person name="Shetty A S."/>
        </authorList>
    </citation>
    <scope>NUCLEOTIDE SEQUENCE [LARGE SCALE GENOMIC DNA]</scope>
</reference>
<dbReference type="AlphaFoldDB" id="A0A173TYU8"/>
<dbReference type="Proteomes" id="UP000217549">
    <property type="component" value="Chromosome I"/>
</dbReference>
<dbReference type="RefSeq" id="WP_055183032.1">
    <property type="nucleotide sequence ID" value="NZ_CYYC01000025.1"/>
</dbReference>
<evidence type="ECO:0000313" key="2">
    <source>
        <dbReference type="EMBL" id="SOB72270.1"/>
    </source>
</evidence>
<keyword evidence="4" id="KW-1185">Reference proteome</keyword>
<dbReference type="OrthoDB" id="2050727at2"/>
<dbReference type="Proteomes" id="UP000095390">
    <property type="component" value="Unassembled WGS sequence"/>
</dbReference>
<reference evidence="2" key="2">
    <citation type="submission" date="2017-09" db="EMBL/GenBank/DDBJ databases">
        <authorList>
            <person name="Ehlers B."/>
            <person name="Leendertz F.H."/>
        </authorList>
    </citation>
    <scope>NUCLEOTIDE SEQUENCE [LARGE SCALE GENOMIC DNA]</scope>
    <source>
        <strain evidence="2">EH1</strain>
    </source>
</reference>
<accession>A0A173TYU8</accession>
<proteinExistence type="predicted"/>
<dbReference type="EMBL" id="LT907978">
    <property type="protein sequence ID" value="SOB72270.1"/>
    <property type="molecule type" value="Genomic_DNA"/>
</dbReference>
<name>A0A173TYU8_9FIRM</name>
<organism evidence="1 3">
    <name type="scientific">Anaerobutyricum hallii</name>
    <dbReference type="NCBI Taxonomy" id="39488"/>
    <lineage>
        <taxon>Bacteria</taxon>
        <taxon>Bacillati</taxon>
        <taxon>Bacillota</taxon>
        <taxon>Clostridia</taxon>
        <taxon>Lachnospirales</taxon>
        <taxon>Lachnospiraceae</taxon>
        <taxon>Anaerobutyricum</taxon>
    </lineage>
</organism>